<evidence type="ECO:0000256" key="1">
    <source>
        <dbReference type="ARBA" id="ARBA00008853"/>
    </source>
</evidence>
<dbReference type="InterPro" id="IPR013658">
    <property type="entry name" value="SGL"/>
</dbReference>
<gene>
    <name evidence="5" type="ORF">FJQ54_05525</name>
</gene>
<name>A0A501XPN0_9SPHN</name>
<sequence length="292" mass="31040">MTASEPQSIWALNAPLLEGPLWHPANQALWFVCIKTQAVYRLDPATGARASWPAPQEIGFIVPVEGAKTFVAGLQGGLHLFDPADGSFTPLADPEPHLPTNRLNDATVDPQGRLWFGTMDNVEQSATGHFYRYDGSGTHLVSGPIPITNGPAVSPDGRILYHVDTLGGDIFAADILADGSLGPSRLFVHIDPAEGYPDGPSIDSEGHLWVGLFFGGCARRYAPDGRLVETVTFPVSSITKVALGGPDMRTAFATTAAKHLDAEGRAREPLAGNLFSFRVDVPGLPTPGVRLA</sequence>
<dbReference type="GO" id="GO:0019853">
    <property type="term" value="P:L-ascorbic acid biosynthetic process"/>
    <property type="evidence" value="ECO:0007669"/>
    <property type="project" value="TreeGrafter"/>
</dbReference>
<feature type="binding site" evidence="3">
    <location>
        <position position="198"/>
    </location>
    <ligand>
        <name>a divalent metal cation</name>
        <dbReference type="ChEBI" id="CHEBI:60240"/>
    </ligand>
</feature>
<dbReference type="RefSeq" id="WP_140927420.1">
    <property type="nucleotide sequence ID" value="NZ_VFSU01000017.1"/>
</dbReference>
<dbReference type="SUPFAM" id="SSF63829">
    <property type="entry name" value="Calcium-dependent phosphotriesterase"/>
    <property type="match status" value="1"/>
</dbReference>
<dbReference type="GO" id="GO:0005509">
    <property type="term" value="F:calcium ion binding"/>
    <property type="evidence" value="ECO:0007669"/>
    <property type="project" value="TreeGrafter"/>
</dbReference>
<dbReference type="InterPro" id="IPR005511">
    <property type="entry name" value="SMP-30"/>
</dbReference>
<keyword evidence="3" id="KW-0862">Zinc</keyword>
<dbReference type="EMBL" id="VFSU01000017">
    <property type="protein sequence ID" value="TPE62648.1"/>
    <property type="molecule type" value="Genomic_DNA"/>
</dbReference>
<keyword evidence="3" id="KW-0479">Metal-binding</keyword>
<evidence type="ECO:0000256" key="2">
    <source>
        <dbReference type="PIRSR" id="PIRSR605511-1"/>
    </source>
</evidence>
<dbReference type="AlphaFoldDB" id="A0A501XPN0"/>
<reference evidence="5 6" key="1">
    <citation type="submission" date="2019-06" db="EMBL/GenBank/DDBJ databases">
        <authorList>
            <person name="Lee I."/>
            <person name="Jang G.I."/>
            <person name="Hwang C.Y."/>
        </authorList>
    </citation>
    <scope>NUCLEOTIDE SEQUENCE [LARGE SCALE GENOMIC DNA]</scope>
    <source>
        <strain evidence="5 6">PAMC 28131</strain>
    </source>
</reference>
<dbReference type="InterPro" id="IPR011042">
    <property type="entry name" value="6-blade_b-propeller_TolB-like"/>
</dbReference>
<feature type="active site" description="Proton donor/acceptor" evidence="2">
    <location>
        <position position="198"/>
    </location>
</feature>
<dbReference type="PRINTS" id="PR01790">
    <property type="entry name" value="SMP30FAMILY"/>
</dbReference>
<comment type="cofactor">
    <cofactor evidence="3">
        <name>Zn(2+)</name>
        <dbReference type="ChEBI" id="CHEBI:29105"/>
    </cofactor>
    <text evidence="3">Binds 1 divalent metal cation per subunit.</text>
</comment>
<feature type="domain" description="SMP-30/Gluconolactonase/LRE-like region" evidence="4">
    <location>
        <begin position="18"/>
        <end position="256"/>
    </location>
</feature>
<evidence type="ECO:0000313" key="5">
    <source>
        <dbReference type="EMBL" id="TPE62648.1"/>
    </source>
</evidence>
<organism evidence="5 6">
    <name type="scientific">Sandaracinobacter neustonicus</name>
    <dbReference type="NCBI Taxonomy" id="1715348"/>
    <lineage>
        <taxon>Bacteria</taxon>
        <taxon>Pseudomonadati</taxon>
        <taxon>Pseudomonadota</taxon>
        <taxon>Alphaproteobacteria</taxon>
        <taxon>Sphingomonadales</taxon>
        <taxon>Sphingosinicellaceae</taxon>
        <taxon>Sandaracinobacter</taxon>
    </lineage>
</organism>
<evidence type="ECO:0000259" key="4">
    <source>
        <dbReference type="Pfam" id="PF08450"/>
    </source>
</evidence>
<comment type="caution">
    <text evidence="5">The sequence shown here is derived from an EMBL/GenBank/DDBJ whole genome shotgun (WGS) entry which is preliminary data.</text>
</comment>
<dbReference type="OrthoDB" id="2633250at2"/>
<feature type="binding site" evidence="3">
    <location>
        <position position="149"/>
    </location>
    <ligand>
        <name>a divalent metal cation</name>
        <dbReference type="ChEBI" id="CHEBI:60240"/>
    </ligand>
</feature>
<feature type="binding site" evidence="3">
    <location>
        <position position="102"/>
    </location>
    <ligand>
        <name>substrate</name>
    </ligand>
</feature>
<dbReference type="PANTHER" id="PTHR10907">
    <property type="entry name" value="REGUCALCIN"/>
    <property type="match status" value="1"/>
</dbReference>
<feature type="binding site" evidence="3">
    <location>
        <position position="104"/>
    </location>
    <ligand>
        <name>substrate</name>
    </ligand>
</feature>
<dbReference type="Gene3D" id="2.120.10.30">
    <property type="entry name" value="TolB, C-terminal domain"/>
    <property type="match status" value="1"/>
</dbReference>
<keyword evidence="6" id="KW-1185">Reference proteome</keyword>
<proteinExistence type="inferred from homology"/>
<feature type="binding site" evidence="3">
    <location>
        <position position="18"/>
    </location>
    <ligand>
        <name>a divalent metal cation</name>
        <dbReference type="ChEBI" id="CHEBI:60240"/>
    </ligand>
</feature>
<evidence type="ECO:0000313" key="6">
    <source>
        <dbReference type="Proteomes" id="UP000319897"/>
    </source>
</evidence>
<protein>
    <submittedName>
        <fullName evidence="5">SMP-30/gluconolactonase/LRE family protein</fullName>
    </submittedName>
</protein>
<comment type="similarity">
    <text evidence="1">Belongs to the SMP-30/CGR1 family.</text>
</comment>
<accession>A0A501XPN0</accession>
<dbReference type="GO" id="GO:0004341">
    <property type="term" value="F:gluconolactonase activity"/>
    <property type="evidence" value="ECO:0007669"/>
    <property type="project" value="TreeGrafter"/>
</dbReference>
<dbReference type="Proteomes" id="UP000319897">
    <property type="component" value="Unassembled WGS sequence"/>
</dbReference>
<dbReference type="Pfam" id="PF08450">
    <property type="entry name" value="SGL"/>
    <property type="match status" value="1"/>
</dbReference>
<dbReference type="PANTHER" id="PTHR10907:SF47">
    <property type="entry name" value="REGUCALCIN"/>
    <property type="match status" value="1"/>
</dbReference>
<evidence type="ECO:0000256" key="3">
    <source>
        <dbReference type="PIRSR" id="PIRSR605511-2"/>
    </source>
</evidence>